<evidence type="ECO:0000313" key="2">
    <source>
        <dbReference type="Proteomes" id="UP000019364"/>
    </source>
</evidence>
<gene>
    <name evidence="1" type="ORF">JCM16418_2576</name>
</gene>
<proteinExistence type="predicted"/>
<dbReference type="AlphaFoldDB" id="W7YC66"/>
<evidence type="ECO:0000313" key="1">
    <source>
        <dbReference type="EMBL" id="GAF08495.1"/>
    </source>
</evidence>
<accession>W7YC66</accession>
<organism evidence="1 2">
    <name type="scientific">Paenibacillus pini JCM 16418</name>
    <dbReference type="NCBI Taxonomy" id="1236976"/>
    <lineage>
        <taxon>Bacteria</taxon>
        <taxon>Bacillati</taxon>
        <taxon>Bacillota</taxon>
        <taxon>Bacilli</taxon>
        <taxon>Bacillales</taxon>
        <taxon>Paenibacillaceae</taxon>
        <taxon>Paenibacillus</taxon>
    </lineage>
</organism>
<comment type="caution">
    <text evidence="1">The sequence shown here is derived from an EMBL/GenBank/DDBJ whole genome shotgun (WGS) entry which is preliminary data.</text>
</comment>
<dbReference type="Proteomes" id="UP000019364">
    <property type="component" value="Unassembled WGS sequence"/>
</dbReference>
<dbReference type="STRING" id="1236976.JCM16418_2576"/>
<sequence length="153" mass="16647">MGSQHATTGNSSATSMGDTVVDIPLGSGRLIWSPLPIELNERSESVAELYRYAISAAGCESGLEWIKGGDLAGVYGRKLQFKDGYLYIFVSEFGLDTNIEVKDTVTQKSYTFVLEQERSVLFATDAQGQIKSVYRSDEVHIQVGANKGDIANV</sequence>
<protein>
    <submittedName>
        <fullName evidence="1">Uncharacterized protein</fullName>
    </submittedName>
</protein>
<reference evidence="1 2" key="1">
    <citation type="journal article" date="2014" name="Genome Announc.">
        <title>Draft Genome Sequence of Paenibacillus pini JCM 16418T, Isolated from the Rhizosphere of Pine Tree.</title>
        <authorList>
            <person name="Yuki M."/>
            <person name="Oshima K."/>
            <person name="Suda W."/>
            <person name="Oshida Y."/>
            <person name="Kitamura K."/>
            <person name="Iida Y."/>
            <person name="Hattori M."/>
            <person name="Ohkuma M."/>
        </authorList>
    </citation>
    <scope>NUCLEOTIDE SEQUENCE [LARGE SCALE GENOMIC DNA]</scope>
    <source>
        <strain evidence="1 2">JCM 16418</strain>
    </source>
</reference>
<dbReference type="eggNOG" id="COG1874">
    <property type="taxonomic scope" value="Bacteria"/>
</dbReference>
<name>W7YC66_9BACL</name>
<dbReference type="EMBL" id="BAVZ01000007">
    <property type="protein sequence ID" value="GAF08495.1"/>
    <property type="molecule type" value="Genomic_DNA"/>
</dbReference>
<keyword evidence="2" id="KW-1185">Reference proteome</keyword>